<reference evidence="8" key="1">
    <citation type="journal article" date="2014" name="Proc. Natl. Acad. Sci. U.S.A.">
        <title>The dynamic history of plastid genomes in the Campanulaceae sensu lato is unique among angiosperms.</title>
        <authorList>
            <person name="Knox E.B."/>
        </authorList>
    </citation>
    <scope>NUCLEOTIDE SEQUENCE</scope>
</reference>
<organism evidence="8">
    <name type="scientific">Cyphia banksiana</name>
    <dbReference type="NCBI Taxonomy" id="2041113"/>
    <lineage>
        <taxon>Eukaryota</taxon>
        <taxon>Viridiplantae</taxon>
        <taxon>Streptophyta</taxon>
        <taxon>Embryophyta</taxon>
        <taxon>Tracheophyta</taxon>
        <taxon>Spermatophyta</taxon>
        <taxon>Magnoliopsida</taxon>
        <taxon>eudicotyledons</taxon>
        <taxon>Gunneridae</taxon>
        <taxon>Pentapetalae</taxon>
        <taxon>asterids</taxon>
        <taxon>campanulids</taxon>
        <taxon>Asterales</taxon>
        <taxon>Campanulaceae</taxon>
        <taxon>Cyphia</taxon>
    </lineage>
</organism>
<evidence type="ECO:0000256" key="1">
    <source>
        <dbReference type="ARBA" id="ARBA00003935"/>
    </source>
</evidence>
<evidence type="ECO:0000256" key="6">
    <source>
        <dbReference type="PROSITE-ProRule" id="PRU00181"/>
    </source>
</evidence>
<dbReference type="GO" id="GO:0043022">
    <property type="term" value="F:ribosome binding"/>
    <property type="evidence" value="ECO:0007669"/>
    <property type="project" value="TreeGrafter"/>
</dbReference>
<dbReference type="NCBIfam" id="TIGR00008">
    <property type="entry name" value="infA"/>
    <property type="match status" value="1"/>
</dbReference>
<dbReference type="GO" id="GO:0003743">
    <property type="term" value="F:translation initiation factor activity"/>
    <property type="evidence" value="ECO:0007669"/>
    <property type="project" value="UniProtKB-UniRule"/>
</dbReference>
<protein>
    <submittedName>
        <fullName evidence="8">Translation initiation factor 1</fullName>
    </submittedName>
</protein>
<dbReference type="AlphaFoldDB" id="A0A291F2P4"/>
<comment type="similarity">
    <text evidence="2">Belongs to the IF-1 family.</text>
</comment>
<dbReference type="PANTHER" id="PTHR33370:SF1">
    <property type="entry name" value="TRANSLATION INITIATION FACTOR IF-1, CHLOROPLASTIC"/>
    <property type="match status" value="1"/>
</dbReference>
<dbReference type="GO" id="GO:0003723">
    <property type="term" value="F:RNA binding"/>
    <property type="evidence" value="ECO:0007669"/>
    <property type="project" value="InterPro"/>
</dbReference>
<evidence type="ECO:0000256" key="5">
    <source>
        <dbReference type="ARBA" id="ARBA00022917"/>
    </source>
</evidence>
<dbReference type="EMBL" id="MF770622">
    <property type="protein sequence ID" value="ATG26387.1"/>
    <property type="molecule type" value="Genomic_DNA"/>
</dbReference>
<dbReference type="Gene3D" id="2.40.50.140">
    <property type="entry name" value="Nucleic acid-binding proteins"/>
    <property type="match status" value="1"/>
</dbReference>
<evidence type="ECO:0000256" key="4">
    <source>
        <dbReference type="ARBA" id="ARBA00022540"/>
    </source>
</evidence>
<evidence type="ECO:0000256" key="3">
    <source>
        <dbReference type="ARBA" id="ARBA00011599"/>
    </source>
</evidence>
<sequence>MKMKWIQEGQIAESLPDGMFRVRLANNDLVLGYISGKMRRSLIRILPEDRVKIEVSPYDSTKGHIIR</sequence>
<dbReference type="RefSeq" id="YP_009436209.1">
    <property type="nucleotide sequence ID" value="NC_036087.1"/>
</dbReference>
<gene>
    <name evidence="8" type="primary">infA</name>
    <name evidence="8" type="ORF">Cyp_ban1Pt0075</name>
</gene>
<geneLocation type="plastid" evidence="8"/>
<comment type="subunit">
    <text evidence="3">Component of the 30S ribosomal translation pre-initiation complex which assembles on the 30S ribosome in the order IF-2 and IF-3, IF-1 and N-formylmethionyl-tRNA(fMet); mRNA recruitment can occur at any time during PIC assembly.</text>
</comment>
<proteinExistence type="inferred from homology"/>
<dbReference type="PANTHER" id="PTHR33370">
    <property type="entry name" value="TRANSLATION INITIATION FACTOR IF-1, CHLOROPLASTIC"/>
    <property type="match status" value="1"/>
</dbReference>
<dbReference type="InterPro" id="IPR006196">
    <property type="entry name" value="RNA-binding_domain_S1_IF1"/>
</dbReference>
<dbReference type="GO" id="GO:0005829">
    <property type="term" value="C:cytosol"/>
    <property type="evidence" value="ECO:0007669"/>
    <property type="project" value="TreeGrafter"/>
</dbReference>
<dbReference type="InterPro" id="IPR004368">
    <property type="entry name" value="TIF_IF1"/>
</dbReference>
<keyword evidence="5 6" id="KW-0648">Protein biosynthesis</keyword>
<comment type="function">
    <text evidence="1">One of the essential components for the initiation of protein synthesis. Stabilizes the binding of IF-2 and IF-3 on the 30S subunit to which N-formylmethionyl-tRNA(fMet) subsequently binds. Helps modulate mRNA selection, yielding the 30S pre-initiation complex (PIC). Upon addition of the 50S ribosomal subunit IF-1, IF-2 and IF-3 are released leaving the mature 70S translation initiation complex.</text>
</comment>
<dbReference type="InterPro" id="IPR012340">
    <property type="entry name" value="NA-bd_OB-fold"/>
</dbReference>
<reference evidence="8" key="2">
    <citation type="submission" date="2017-08" db="EMBL/GenBank/DDBJ databases">
        <authorList>
            <person name="Knox E.B."/>
        </authorList>
    </citation>
    <scope>NUCLEOTIDE SEQUENCE</scope>
</reference>
<keyword evidence="4 6" id="KW-0396">Initiation factor</keyword>
<feature type="domain" description="S1-like" evidence="7">
    <location>
        <begin position="1"/>
        <end position="67"/>
    </location>
</feature>
<dbReference type="PROSITE" id="PS50832">
    <property type="entry name" value="S1_IF1_TYPE"/>
    <property type="match status" value="1"/>
</dbReference>
<dbReference type="SUPFAM" id="SSF50249">
    <property type="entry name" value="Nucleic acid-binding proteins"/>
    <property type="match status" value="1"/>
</dbReference>
<evidence type="ECO:0000259" key="7">
    <source>
        <dbReference type="PROSITE" id="PS50832"/>
    </source>
</evidence>
<dbReference type="GeneID" id="34728817"/>
<accession>A0A291F2P4</accession>
<evidence type="ECO:0000256" key="2">
    <source>
        <dbReference type="ARBA" id="ARBA00010939"/>
    </source>
</evidence>
<name>A0A291F2P4_9ASTR</name>
<keyword evidence="8" id="KW-0934">Plastid</keyword>
<evidence type="ECO:0000313" key="8">
    <source>
        <dbReference type="EMBL" id="ATG26387.1"/>
    </source>
</evidence>
<dbReference type="Pfam" id="PF01176">
    <property type="entry name" value="eIF-1a"/>
    <property type="match status" value="1"/>
</dbReference>